<dbReference type="InterPro" id="IPR023210">
    <property type="entry name" value="NADP_OxRdtase_dom"/>
</dbReference>
<accession>A0A897NS54</accession>
<evidence type="ECO:0000313" key="4">
    <source>
        <dbReference type="Proteomes" id="UP000663292"/>
    </source>
</evidence>
<protein>
    <submittedName>
        <fullName evidence="3">Aldo/keto reductase, related to diketogulonate reductase</fullName>
    </submittedName>
</protein>
<evidence type="ECO:0000313" key="3">
    <source>
        <dbReference type="EMBL" id="QSG15254.1"/>
    </source>
</evidence>
<dbReference type="SUPFAM" id="SSF51430">
    <property type="entry name" value="NAD(P)-linked oxidoreductase"/>
    <property type="match status" value="1"/>
</dbReference>
<evidence type="ECO:0000256" key="1">
    <source>
        <dbReference type="ARBA" id="ARBA00023002"/>
    </source>
</evidence>
<dbReference type="GO" id="GO:0005737">
    <property type="term" value="C:cytoplasm"/>
    <property type="evidence" value="ECO:0007669"/>
    <property type="project" value="TreeGrafter"/>
</dbReference>
<evidence type="ECO:0000259" key="2">
    <source>
        <dbReference type="Pfam" id="PF00248"/>
    </source>
</evidence>
<dbReference type="Pfam" id="PF00248">
    <property type="entry name" value="Aldo_ket_red"/>
    <property type="match status" value="1"/>
</dbReference>
<dbReference type="InterPro" id="IPR050791">
    <property type="entry name" value="Aldo-Keto_reductase"/>
</dbReference>
<name>A0A897NS54_9EURY</name>
<keyword evidence="4" id="KW-1185">Reference proteome</keyword>
<dbReference type="Gene3D" id="3.20.20.100">
    <property type="entry name" value="NADP-dependent oxidoreductase domain"/>
    <property type="match status" value="1"/>
</dbReference>
<dbReference type="InterPro" id="IPR020471">
    <property type="entry name" value="AKR"/>
</dbReference>
<keyword evidence="1" id="KW-0560">Oxidoreductase</keyword>
<sequence length="290" mass="31764">MTLAVVGGSMGLTNRSDTFDLDGETTVHRLGYGAMRITGEDIIGRPDDEDEARRVLHQALSLGIDFIDTADSYGPGVSERLIGEALAPYPDELVVATKGGLLRNTDGDWLPQGDPDYLRNAVLASRDRLGVDTIDLYQYHRPDPDTPFEDSVHALAEMKDEGLIRHVGLSNVSVEQLETARDIVDVATVQNQYNVADREDEDVLQACEEYDVGFIPWFPLGAGELDEKADALDAIAEAHDATRYQIALAWLLQHSPVTLPIPGTSSVTHLKENVAASEIELSDDELARLR</sequence>
<dbReference type="NCBIfam" id="NF007695">
    <property type="entry name" value="PRK10376.1"/>
    <property type="match status" value="1"/>
</dbReference>
<gene>
    <name evidence="3" type="primary">aRA14</name>
    <name evidence="3" type="ORF">HSEST_1731</name>
</gene>
<dbReference type="PANTHER" id="PTHR43625">
    <property type="entry name" value="AFLATOXIN B1 ALDEHYDE REDUCTASE"/>
    <property type="match status" value="1"/>
</dbReference>
<dbReference type="PRINTS" id="PR00069">
    <property type="entry name" value="ALDKETRDTASE"/>
</dbReference>
<organism evidence="3 4">
    <name type="scientific">Halapricum desulfuricans</name>
    <dbReference type="NCBI Taxonomy" id="2841257"/>
    <lineage>
        <taxon>Archaea</taxon>
        <taxon>Methanobacteriati</taxon>
        <taxon>Methanobacteriota</taxon>
        <taxon>Stenosarchaea group</taxon>
        <taxon>Halobacteria</taxon>
        <taxon>Halobacteriales</taxon>
        <taxon>Haloarculaceae</taxon>
        <taxon>Halapricum</taxon>
    </lineage>
</organism>
<dbReference type="AlphaFoldDB" id="A0A897NS54"/>
<reference evidence="3 4" key="1">
    <citation type="submission" date="2020-11" db="EMBL/GenBank/DDBJ databases">
        <title>Carbohydrate-dependent, anaerobic sulfur respiration: A novel catabolism in halophilic archaea.</title>
        <authorList>
            <person name="Sorokin D.Y."/>
            <person name="Messina E."/>
            <person name="Smedile F."/>
            <person name="La Cono V."/>
            <person name="Hallsworth J.E."/>
            <person name="Yakimov M.M."/>
        </authorList>
    </citation>
    <scope>NUCLEOTIDE SEQUENCE [LARGE SCALE GENOMIC DNA]</scope>
    <source>
        <strain evidence="3 4">HSR-Est</strain>
    </source>
</reference>
<dbReference type="Proteomes" id="UP000663292">
    <property type="component" value="Chromosome"/>
</dbReference>
<dbReference type="InterPro" id="IPR036812">
    <property type="entry name" value="NAD(P)_OxRdtase_dom_sf"/>
</dbReference>
<dbReference type="GO" id="GO:0016491">
    <property type="term" value="F:oxidoreductase activity"/>
    <property type="evidence" value="ECO:0007669"/>
    <property type="project" value="UniProtKB-KW"/>
</dbReference>
<dbReference type="PANTHER" id="PTHR43625:SF40">
    <property type="entry name" value="ALDO-KETO REDUCTASE YAKC [NADP(+)]"/>
    <property type="match status" value="1"/>
</dbReference>
<dbReference type="EMBL" id="CP064791">
    <property type="protein sequence ID" value="QSG15254.1"/>
    <property type="molecule type" value="Genomic_DNA"/>
</dbReference>
<feature type="domain" description="NADP-dependent oxidoreductase" evidence="2">
    <location>
        <begin position="29"/>
        <end position="289"/>
    </location>
</feature>
<dbReference type="CDD" id="cd19088">
    <property type="entry name" value="AKR_AKR13B1"/>
    <property type="match status" value="1"/>
</dbReference>
<proteinExistence type="predicted"/>